<proteinExistence type="predicted"/>
<sequence>MAEGGFDLNEIFRLDVTDDLAELDMLDTEIDEDNLEEPDSSFKNVSKGEFIAVLTRIRDRDCNILDEAIFAEKLLTNIEEKEANILPFLTIVETSFSSFINVKPHFTIDQVTDITLNTTNSNTTDKSELEAISYHGGWAVKRSRDLIKSKCDASSHIVLKQSVNDSNNVFVDPKKALELIETLGTDERRGDKYLFVLHPEVTNFFVLLHDFTDSYFSVSSFDDQVIINCLKNMSINVKLRLAWETICKNAFPLAVQISVLQRISTMFLKSKQQIIREKLNLKPQKGSVALRQDIKKPKKKKSKQTEIPSSISGNQTPDVIVRLQKNFENPEIVAECLREIGMTVDLQFYLNHLTGKQLTKLLKRLGKPALNGKGKAKEIAVLLPIITDDTQLNIMLSKK</sequence>
<comment type="caution">
    <text evidence="2">The sequence shown here is derived from an EMBL/GenBank/DDBJ whole genome shotgun (WGS) entry which is preliminary data.</text>
</comment>
<accession>A0A7D9I8C0</accession>
<evidence type="ECO:0000313" key="3">
    <source>
        <dbReference type="Proteomes" id="UP001152795"/>
    </source>
</evidence>
<gene>
    <name evidence="2" type="ORF">PACLA_8A080697</name>
</gene>
<reference evidence="2" key="1">
    <citation type="submission" date="2020-04" db="EMBL/GenBank/DDBJ databases">
        <authorList>
            <person name="Alioto T."/>
            <person name="Alioto T."/>
            <person name="Gomez Garrido J."/>
        </authorList>
    </citation>
    <scope>NUCLEOTIDE SEQUENCE</scope>
    <source>
        <strain evidence="2">A484AB</strain>
    </source>
</reference>
<protein>
    <submittedName>
        <fullName evidence="2">Uncharacterized protein</fullName>
    </submittedName>
</protein>
<organism evidence="2 3">
    <name type="scientific">Paramuricea clavata</name>
    <name type="common">Red gorgonian</name>
    <name type="synonym">Violescent sea-whip</name>
    <dbReference type="NCBI Taxonomy" id="317549"/>
    <lineage>
        <taxon>Eukaryota</taxon>
        <taxon>Metazoa</taxon>
        <taxon>Cnidaria</taxon>
        <taxon>Anthozoa</taxon>
        <taxon>Octocorallia</taxon>
        <taxon>Malacalcyonacea</taxon>
        <taxon>Plexauridae</taxon>
        <taxon>Paramuricea</taxon>
    </lineage>
</organism>
<keyword evidence="3" id="KW-1185">Reference proteome</keyword>
<evidence type="ECO:0000256" key="1">
    <source>
        <dbReference type="SAM" id="MobiDB-lite"/>
    </source>
</evidence>
<feature type="region of interest" description="Disordered" evidence="1">
    <location>
        <begin position="286"/>
        <end position="313"/>
    </location>
</feature>
<name>A0A7D9I8C0_PARCT</name>
<dbReference type="Proteomes" id="UP001152795">
    <property type="component" value="Unassembled WGS sequence"/>
</dbReference>
<dbReference type="OrthoDB" id="5979845at2759"/>
<dbReference type="EMBL" id="CACRXK020003947">
    <property type="protein sequence ID" value="CAB4000867.1"/>
    <property type="molecule type" value="Genomic_DNA"/>
</dbReference>
<evidence type="ECO:0000313" key="2">
    <source>
        <dbReference type="EMBL" id="CAB4000867.1"/>
    </source>
</evidence>
<dbReference type="AlphaFoldDB" id="A0A7D9I8C0"/>